<dbReference type="EMBL" id="PHWZ01000261">
    <property type="protein sequence ID" value="TEY51944.1"/>
    <property type="molecule type" value="Genomic_DNA"/>
</dbReference>
<dbReference type="AlphaFoldDB" id="A0A4Y8CYW5"/>
<evidence type="ECO:0000313" key="1">
    <source>
        <dbReference type="EMBL" id="TEY51944.1"/>
    </source>
</evidence>
<protein>
    <submittedName>
        <fullName evidence="1">Uncharacterized protein</fullName>
    </submittedName>
</protein>
<organism evidence="1 2">
    <name type="scientific">Botryotinia calthae</name>
    <dbReference type="NCBI Taxonomy" id="38488"/>
    <lineage>
        <taxon>Eukaryota</taxon>
        <taxon>Fungi</taxon>
        <taxon>Dikarya</taxon>
        <taxon>Ascomycota</taxon>
        <taxon>Pezizomycotina</taxon>
        <taxon>Leotiomycetes</taxon>
        <taxon>Helotiales</taxon>
        <taxon>Sclerotiniaceae</taxon>
        <taxon>Botryotinia</taxon>
    </lineage>
</organism>
<sequence>MLPVFESGDHRCRGTVGIMVGDWATVSGAGAGITAVNGEVEVDTEGAGGGVEPEAGTETETGFVSDIVINI</sequence>
<evidence type="ECO:0000313" key="2">
    <source>
        <dbReference type="Proteomes" id="UP000297299"/>
    </source>
</evidence>
<dbReference type="Proteomes" id="UP000297299">
    <property type="component" value="Unassembled WGS sequence"/>
</dbReference>
<reference evidence="1 2" key="1">
    <citation type="submission" date="2017-11" db="EMBL/GenBank/DDBJ databases">
        <title>Comparative genomics of Botrytis spp.</title>
        <authorList>
            <person name="Valero-Jimenez C.A."/>
            <person name="Tapia P."/>
            <person name="Veloso J."/>
            <person name="Silva-Moreno E."/>
            <person name="Staats M."/>
            <person name="Valdes J.H."/>
            <person name="Van Kan J.A.L."/>
        </authorList>
    </citation>
    <scope>NUCLEOTIDE SEQUENCE [LARGE SCALE GENOMIC DNA]</scope>
    <source>
        <strain evidence="1 2">MUCL2830</strain>
    </source>
</reference>
<comment type="caution">
    <text evidence="1">The sequence shown here is derived from an EMBL/GenBank/DDBJ whole genome shotgun (WGS) entry which is preliminary data.</text>
</comment>
<name>A0A4Y8CYW5_9HELO</name>
<keyword evidence="2" id="KW-1185">Reference proteome</keyword>
<gene>
    <name evidence="1" type="ORF">BOTCAL_0262g00140</name>
</gene>
<proteinExistence type="predicted"/>
<accession>A0A4Y8CYW5</accession>